<dbReference type="EC" id="1.1.1.133" evidence="3 6"/>
<evidence type="ECO:0000256" key="6">
    <source>
        <dbReference type="RuleBase" id="RU364082"/>
    </source>
</evidence>
<sequence length="288" mass="31658">MKVAVVGANGQLGSDVARAFGNNGDEVYALTHSDIEVTSFDSVMGALVGQRPDVIVNTAALHHVELCEQEPEKAFAINALGPRILGCVAKDLDAVLVHISTDYVFDGNKASPYEEADTPRPLSVYGNTKLAGEYFVRCATHKHFVLRTSGLYGKRPCRGKGGLNFVELMLKLARERSEVRVVENEVITPTFTRDLAQQIVVLSQSNCYGIYNATAEGSCSWHEFAREIFAVTNTTVNLKVASATDFPSKVPRPVYSVLENRALKLRGLNTFETWQHGLRDYFGIPNCE</sequence>
<evidence type="ECO:0000256" key="3">
    <source>
        <dbReference type="ARBA" id="ARBA00012929"/>
    </source>
</evidence>
<dbReference type="GO" id="GO:0008831">
    <property type="term" value="F:dTDP-4-dehydrorhamnose reductase activity"/>
    <property type="evidence" value="ECO:0007669"/>
    <property type="project" value="UniProtKB-EC"/>
</dbReference>
<dbReference type="GO" id="GO:0019305">
    <property type="term" value="P:dTDP-rhamnose biosynthetic process"/>
    <property type="evidence" value="ECO:0007669"/>
    <property type="project" value="TreeGrafter"/>
</dbReference>
<dbReference type="RefSeq" id="WP_183978919.1">
    <property type="nucleotide sequence ID" value="NZ_JACHEB010000008.1"/>
</dbReference>
<comment type="function">
    <text evidence="6">Catalyzes the reduction of dTDP-6-deoxy-L-lyxo-4-hexulose to yield dTDP-L-rhamnose.</text>
</comment>
<evidence type="ECO:0000313" key="8">
    <source>
        <dbReference type="EMBL" id="MBB5329952.1"/>
    </source>
</evidence>
<comment type="catalytic activity">
    <reaction evidence="5">
        <text>dTDP-beta-L-rhamnose + NADP(+) = dTDP-4-dehydro-beta-L-rhamnose + NADPH + H(+)</text>
        <dbReference type="Rhea" id="RHEA:21796"/>
        <dbReference type="ChEBI" id="CHEBI:15378"/>
        <dbReference type="ChEBI" id="CHEBI:57510"/>
        <dbReference type="ChEBI" id="CHEBI:57783"/>
        <dbReference type="ChEBI" id="CHEBI:58349"/>
        <dbReference type="ChEBI" id="CHEBI:62830"/>
        <dbReference type="EC" id="1.1.1.133"/>
    </reaction>
</comment>
<gene>
    <name evidence="8" type="ORF">HDF14_003581</name>
</gene>
<keyword evidence="6 8" id="KW-0560">Oxidoreductase</keyword>
<accession>A0A9X0QGC8</accession>
<dbReference type="Gene3D" id="3.40.50.720">
    <property type="entry name" value="NAD(P)-binding Rossmann-like Domain"/>
    <property type="match status" value="1"/>
</dbReference>
<comment type="similarity">
    <text evidence="2 6">Belongs to the dTDP-4-dehydrorhamnose reductase family.</text>
</comment>
<dbReference type="PANTHER" id="PTHR10491">
    <property type="entry name" value="DTDP-4-DEHYDRORHAMNOSE REDUCTASE"/>
    <property type="match status" value="1"/>
</dbReference>
<name>A0A9X0QGC8_9BACT</name>
<dbReference type="InterPro" id="IPR005913">
    <property type="entry name" value="dTDP_dehydrorham_reduct"/>
</dbReference>
<dbReference type="NCBIfam" id="TIGR01214">
    <property type="entry name" value="rmlD"/>
    <property type="match status" value="1"/>
</dbReference>
<evidence type="ECO:0000256" key="1">
    <source>
        <dbReference type="ARBA" id="ARBA00004781"/>
    </source>
</evidence>
<evidence type="ECO:0000259" key="7">
    <source>
        <dbReference type="Pfam" id="PF04321"/>
    </source>
</evidence>
<dbReference type="Proteomes" id="UP000535182">
    <property type="component" value="Unassembled WGS sequence"/>
</dbReference>
<dbReference type="GO" id="GO:0005829">
    <property type="term" value="C:cytosol"/>
    <property type="evidence" value="ECO:0007669"/>
    <property type="project" value="TreeGrafter"/>
</dbReference>
<dbReference type="EMBL" id="JACHEB010000008">
    <property type="protein sequence ID" value="MBB5329952.1"/>
    <property type="molecule type" value="Genomic_DNA"/>
</dbReference>
<comment type="caution">
    <text evidence="8">The sequence shown here is derived from an EMBL/GenBank/DDBJ whole genome shotgun (WGS) entry which is preliminary data.</text>
</comment>
<keyword evidence="6" id="KW-0521">NADP</keyword>
<dbReference type="SUPFAM" id="SSF51735">
    <property type="entry name" value="NAD(P)-binding Rossmann-fold domains"/>
    <property type="match status" value="1"/>
</dbReference>
<protein>
    <recommendedName>
        <fullName evidence="4 6">dTDP-4-dehydrorhamnose reductase</fullName>
        <ecNumber evidence="3 6">1.1.1.133</ecNumber>
    </recommendedName>
</protein>
<proteinExistence type="inferred from homology"/>
<dbReference type="Pfam" id="PF04321">
    <property type="entry name" value="RmlD_sub_bind"/>
    <property type="match status" value="1"/>
</dbReference>
<evidence type="ECO:0000256" key="5">
    <source>
        <dbReference type="ARBA" id="ARBA00048200"/>
    </source>
</evidence>
<comment type="pathway">
    <text evidence="1 6">Carbohydrate biosynthesis; dTDP-L-rhamnose biosynthesis.</text>
</comment>
<feature type="domain" description="RmlD-like substrate binding" evidence="7">
    <location>
        <begin position="1"/>
        <end position="281"/>
    </location>
</feature>
<evidence type="ECO:0000256" key="2">
    <source>
        <dbReference type="ARBA" id="ARBA00010944"/>
    </source>
</evidence>
<dbReference type="AlphaFoldDB" id="A0A9X0QGC8"/>
<dbReference type="CDD" id="cd05254">
    <property type="entry name" value="dTDP_HR_like_SDR_e"/>
    <property type="match status" value="1"/>
</dbReference>
<dbReference type="Gene3D" id="3.90.25.10">
    <property type="entry name" value="UDP-galactose 4-epimerase, domain 1"/>
    <property type="match status" value="1"/>
</dbReference>
<reference evidence="8 9" key="1">
    <citation type="submission" date="2020-08" db="EMBL/GenBank/DDBJ databases">
        <title>Genomic Encyclopedia of Type Strains, Phase IV (KMG-V): Genome sequencing to study the core and pangenomes of soil and plant-associated prokaryotes.</title>
        <authorList>
            <person name="Whitman W."/>
        </authorList>
    </citation>
    <scope>NUCLEOTIDE SEQUENCE [LARGE SCALE GENOMIC DNA]</scope>
    <source>
        <strain evidence="8 9">X5P2</strain>
    </source>
</reference>
<dbReference type="InterPro" id="IPR029903">
    <property type="entry name" value="RmlD-like-bd"/>
</dbReference>
<dbReference type="PANTHER" id="PTHR10491:SF4">
    <property type="entry name" value="METHIONINE ADENOSYLTRANSFERASE 2 SUBUNIT BETA"/>
    <property type="match status" value="1"/>
</dbReference>
<evidence type="ECO:0000256" key="4">
    <source>
        <dbReference type="ARBA" id="ARBA00017099"/>
    </source>
</evidence>
<keyword evidence="9" id="KW-1185">Reference proteome</keyword>
<organism evidence="8 9">
    <name type="scientific">Tunturiibacter gelidiferens</name>
    <dbReference type="NCBI Taxonomy" id="3069689"/>
    <lineage>
        <taxon>Bacteria</taxon>
        <taxon>Pseudomonadati</taxon>
        <taxon>Acidobacteriota</taxon>
        <taxon>Terriglobia</taxon>
        <taxon>Terriglobales</taxon>
        <taxon>Acidobacteriaceae</taxon>
        <taxon>Tunturiibacter</taxon>
    </lineage>
</organism>
<dbReference type="InterPro" id="IPR036291">
    <property type="entry name" value="NAD(P)-bd_dom_sf"/>
</dbReference>
<evidence type="ECO:0000313" key="9">
    <source>
        <dbReference type="Proteomes" id="UP000535182"/>
    </source>
</evidence>